<dbReference type="InterPro" id="IPR011250">
    <property type="entry name" value="OMP/PagP_B-barrel"/>
</dbReference>
<dbReference type="InterPro" id="IPR027385">
    <property type="entry name" value="Beta-barrel_OMP"/>
</dbReference>
<feature type="chain" id="PRO_5018133021" evidence="2">
    <location>
        <begin position="23"/>
        <end position="206"/>
    </location>
</feature>
<evidence type="ECO:0000313" key="4">
    <source>
        <dbReference type="EMBL" id="RNI40012.1"/>
    </source>
</evidence>
<comment type="caution">
    <text evidence="4">The sequence shown here is derived from an EMBL/GenBank/DDBJ whole genome shotgun (WGS) entry which is preliminary data.</text>
</comment>
<name>A0A3M9NQC7_9BACT</name>
<proteinExistence type="predicted"/>
<reference evidence="4 5" key="1">
    <citation type="submission" date="2018-11" db="EMBL/GenBank/DDBJ databases">
        <title>Draft genome sequence of Ferruginibacter sp. BO-59.</title>
        <authorList>
            <person name="Im W.T."/>
        </authorList>
    </citation>
    <scope>NUCLEOTIDE SEQUENCE [LARGE SCALE GENOMIC DNA]</scope>
    <source>
        <strain evidence="4 5">BO-59</strain>
    </source>
</reference>
<dbReference type="RefSeq" id="WP_123118903.1">
    <property type="nucleotide sequence ID" value="NZ_RJJR01000001.1"/>
</dbReference>
<dbReference type="OrthoDB" id="1094316at2"/>
<dbReference type="SUPFAM" id="SSF56925">
    <property type="entry name" value="OMPA-like"/>
    <property type="match status" value="1"/>
</dbReference>
<dbReference type="Pfam" id="PF13505">
    <property type="entry name" value="OMP_b-brl"/>
    <property type="match status" value="1"/>
</dbReference>
<sequence>MKNIKIFIASLLLMCFCVPAMAQNTPLNLELNYNYSMPASHFKSDLISDGSPRGFSASLLYPASNQLSVGLAVGFQDYYQKYPRALYNLNKTQQISAVLTNSIQTTPVMAKAKYFPAIQSSLKPYVSLAAGANIIDNKQYYGQYGNSESNVGFRAEGGLGLLIPFKKGSTSGINIGANYALAPYHKFGYTDLNTFNVQAGVQIHLR</sequence>
<feature type="signal peptide" evidence="2">
    <location>
        <begin position="1"/>
        <end position="22"/>
    </location>
</feature>
<accession>A0A3M9NQC7</accession>
<dbReference type="Gene3D" id="2.40.160.20">
    <property type="match status" value="1"/>
</dbReference>
<feature type="domain" description="Outer membrane protein beta-barrel" evidence="3">
    <location>
        <begin position="9"/>
        <end position="202"/>
    </location>
</feature>
<evidence type="ECO:0000313" key="5">
    <source>
        <dbReference type="Proteomes" id="UP000267223"/>
    </source>
</evidence>
<dbReference type="EMBL" id="RJJR01000001">
    <property type="protein sequence ID" value="RNI40012.1"/>
    <property type="molecule type" value="Genomic_DNA"/>
</dbReference>
<evidence type="ECO:0000256" key="2">
    <source>
        <dbReference type="SAM" id="SignalP"/>
    </source>
</evidence>
<keyword evidence="5" id="KW-1185">Reference proteome</keyword>
<protein>
    <submittedName>
        <fullName evidence="4">Porin family protein</fullName>
    </submittedName>
</protein>
<dbReference type="AlphaFoldDB" id="A0A3M9NQC7"/>
<dbReference type="Proteomes" id="UP000267223">
    <property type="component" value="Unassembled WGS sequence"/>
</dbReference>
<gene>
    <name evidence="4" type="ORF">EFY79_01545</name>
</gene>
<evidence type="ECO:0000259" key="3">
    <source>
        <dbReference type="Pfam" id="PF13505"/>
    </source>
</evidence>
<evidence type="ECO:0000256" key="1">
    <source>
        <dbReference type="ARBA" id="ARBA00022729"/>
    </source>
</evidence>
<keyword evidence="1 2" id="KW-0732">Signal</keyword>
<organism evidence="4 5">
    <name type="scientific">Hanamia caeni</name>
    <dbReference type="NCBI Taxonomy" id="2294116"/>
    <lineage>
        <taxon>Bacteria</taxon>
        <taxon>Pseudomonadati</taxon>
        <taxon>Bacteroidota</taxon>
        <taxon>Chitinophagia</taxon>
        <taxon>Chitinophagales</taxon>
        <taxon>Chitinophagaceae</taxon>
        <taxon>Hanamia</taxon>
    </lineage>
</organism>